<gene>
    <name evidence="4" type="ORF">EPUS_05809</name>
</gene>
<dbReference type="eggNOG" id="KOG0504">
    <property type="taxonomic scope" value="Eukaryota"/>
</dbReference>
<dbReference type="Pfam" id="PF00023">
    <property type="entry name" value="Ank"/>
    <property type="match status" value="1"/>
</dbReference>
<protein>
    <submittedName>
        <fullName evidence="4">Uncharacterized protein</fullName>
    </submittedName>
</protein>
<dbReference type="PROSITE" id="PS50297">
    <property type="entry name" value="ANK_REP_REGION"/>
    <property type="match status" value="2"/>
</dbReference>
<evidence type="ECO:0000313" key="4">
    <source>
        <dbReference type="EMBL" id="ERF77240.1"/>
    </source>
</evidence>
<dbReference type="OMA" id="CEAMAMI"/>
<dbReference type="EMBL" id="KE720645">
    <property type="protein sequence ID" value="ERF77240.1"/>
    <property type="molecule type" value="Genomic_DNA"/>
</dbReference>
<name>U1I1T9_ENDPU</name>
<keyword evidence="5" id="KW-1185">Reference proteome</keyword>
<dbReference type="HOGENOM" id="CLU_302679_0_0_1"/>
<sequence>MIQMLVDHGADPTWVDNNGNTLLHEVATRFEGFAKDIALVEKLIELGVPIRALNSQRRTAWHILRRFDAFNDSSRDKASRQSIFSILLRHDPDIDLNAKDIDGYTPLHLAAASSEAQTFKLLQAGACISAKAFNLRTPLHCAARARKSNVLAMLLDHANEAATLDQALDVDAKDKGDRTPLHDACCSGRPESVRILLDHGACACQPYDHSASAFVDSRSPLMACTEFEQEDKLWSCLRSGTAPLDEFRPIAFKSGYCQSSKEDKEQHDTVRIGPIASMLLDTGASDEFALQAAVKAKSTALVAAFRGRIPSISPSFDEAHLMFAVNNVKKVFDASTYKDLMESPALYISEVDEATLDEMIARGVDLAKDEFSGTALGVLAAKGMTEKMIKVIDKAKIYDESPSCKEIGEFRPLLHIACDRPVFNMEMVKLLVIKGHADVNACHQVKEKEDGWQETGNYIPGPTALHVLAKGNYWWQVEAIKFLVQNGAEVDCVDDNGRTPLEYASSYLKFGSTNQGFFRPQCCEVLLKLGANPNRLNPEGLVPLNMAGPDADLIRVLLRHGADINAGTKGVLMSAVEAGDVDTLKAYLEHGADCNVADTSEDSSYGNRNWESGSISKRYPILKAAQLPPYSGWDSATAAKMISLLLKHGAKVDLPISDHDTLIHYLFQRVPTSILRPFLDRPGIDVNTRDQRGRTVFMAACKSRVDHEESSSPRFFPPEEKNRLRAEYTPAYMALADSELYGDSIDYLATDNKGNNMIRYLMSQWNEKVAARFLPITGVRALILQKDSAGFSPLHCALKSLKIKTCFQFIDEGNADLLEPDPNGDSALHHLYRCRHIPSHQNMYPLMERYLSNGGDINARNKTGETALHCFLANGGPPTSRYEIKLDKNFDPFQFSISHGTNFQATKNDGGTALHAVAQRKFRTDRSILCDDSKEDGDINASWFRRLVDLGCDPLQEDKNGRTALDVAAAVGNVEILKLYQRKKP</sequence>
<dbReference type="AlphaFoldDB" id="U1I1T9"/>
<dbReference type="InterPro" id="IPR036770">
    <property type="entry name" value="Ankyrin_rpt-contain_sf"/>
</dbReference>
<accession>U1I1T9</accession>
<evidence type="ECO:0000313" key="5">
    <source>
        <dbReference type="Proteomes" id="UP000019373"/>
    </source>
</evidence>
<dbReference type="OrthoDB" id="21416at2759"/>
<dbReference type="InterPro" id="IPR002110">
    <property type="entry name" value="Ankyrin_rpt"/>
</dbReference>
<dbReference type="SUPFAM" id="SSF48403">
    <property type="entry name" value="Ankyrin repeat"/>
    <property type="match status" value="4"/>
</dbReference>
<feature type="repeat" description="ANK" evidence="3">
    <location>
        <begin position="134"/>
        <end position="166"/>
    </location>
</feature>
<evidence type="ECO:0000256" key="3">
    <source>
        <dbReference type="PROSITE-ProRule" id="PRU00023"/>
    </source>
</evidence>
<dbReference type="SMART" id="SM00248">
    <property type="entry name" value="ANK"/>
    <property type="match status" value="16"/>
</dbReference>
<dbReference type="PROSITE" id="PS50088">
    <property type="entry name" value="ANK_REPEAT"/>
    <property type="match status" value="5"/>
</dbReference>
<reference evidence="5" key="1">
    <citation type="journal article" date="2014" name="BMC Genomics">
        <title>Genome characteristics reveal the impact of lichenization on lichen-forming fungus Endocarpon pusillum Hedwig (Verrucariales, Ascomycota).</title>
        <authorList>
            <person name="Wang Y.-Y."/>
            <person name="Liu B."/>
            <person name="Zhang X.-Y."/>
            <person name="Zhou Q.-M."/>
            <person name="Zhang T."/>
            <person name="Li H."/>
            <person name="Yu Y.-F."/>
            <person name="Zhang X.-L."/>
            <person name="Hao X.-Y."/>
            <person name="Wang M."/>
            <person name="Wang L."/>
            <person name="Wei J.-C."/>
        </authorList>
    </citation>
    <scope>NUCLEOTIDE SEQUENCE [LARGE SCALE GENOMIC DNA]</scope>
    <source>
        <strain evidence="5">Z07020 / HMAS-L-300199</strain>
    </source>
</reference>
<dbReference type="PANTHER" id="PTHR24198:SF165">
    <property type="entry name" value="ANKYRIN REPEAT-CONTAINING PROTEIN-RELATED"/>
    <property type="match status" value="1"/>
</dbReference>
<feature type="repeat" description="ANK" evidence="3">
    <location>
        <begin position="460"/>
        <end position="495"/>
    </location>
</feature>
<feature type="repeat" description="ANK" evidence="3">
    <location>
        <begin position="176"/>
        <end position="201"/>
    </location>
</feature>
<dbReference type="PANTHER" id="PTHR24198">
    <property type="entry name" value="ANKYRIN REPEAT AND PROTEIN KINASE DOMAIN-CONTAINING PROTEIN"/>
    <property type="match status" value="1"/>
</dbReference>
<dbReference type="Pfam" id="PF12796">
    <property type="entry name" value="Ank_2"/>
    <property type="match status" value="2"/>
</dbReference>
<dbReference type="PRINTS" id="PR01415">
    <property type="entry name" value="ANKYRIN"/>
</dbReference>
<dbReference type="Proteomes" id="UP000019373">
    <property type="component" value="Unassembled WGS sequence"/>
</dbReference>
<organism evidence="4 5">
    <name type="scientific">Endocarpon pusillum (strain Z07020 / HMAS-L-300199)</name>
    <name type="common">Lichen-forming fungus</name>
    <dbReference type="NCBI Taxonomy" id="1263415"/>
    <lineage>
        <taxon>Eukaryota</taxon>
        <taxon>Fungi</taxon>
        <taxon>Dikarya</taxon>
        <taxon>Ascomycota</taxon>
        <taxon>Pezizomycotina</taxon>
        <taxon>Eurotiomycetes</taxon>
        <taxon>Chaetothyriomycetidae</taxon>
        <taxon>Verrucariales</taxon>
        <taxon>Verrucariaceae</taxon>
        <taxon>Endocarpon</taxon>
    </lineage>
</organism>
<keyword evidence="1" id="KW-0677">Repeat</keyword>
<feature type="repeat" description="ANK" evidence="3">
    <location>
        <begin position="572"/>
        <end position="599"/>
    </location>
</feature>
<dbReference type="RefSeq" id="XP_007785450.1">
    <property type="nucleotide sequence ID" value="XM_007787260.1"/>
</dbReference>
<dbReference type="eggNOG" id="KOG4177">
    <property type="taxonomic scope" value="Eukaryota"/>
</dbReference>
<dbReference type="Gene3D" id="1.25.40.20">
    <property type="entry name" value="Ankyrin repeat-containing domain"/>
    <property type="match status" value="5"/>
</dbReference>
<feature type="repeat" description="ANK" evidence="3">
    <location>
        <begin position="102"/>
        <end position="122"/>
    </location>
</feature>
<proteinExistence type="predicted"/>
<evidence type="ECO:0000256" key="2">
    <source>
        <dbReference type="ARBA" id="ARBA00023043"/>
    </source>
</evidence>
<dbReference type="GeneID" id="19240756"/>
<keyword evidence="2 3" id="KW-0040">ANK repeat</keyword>
<evidence type="ECO:0000256" key="1">
    <source>
        <dbReference type="ARBA" id="ARBA00022737"/>
    </source>
</evidence>